<keyword evidence="3 6" id="KW-0103">Bromodomain</keyword>
<dbReference type="PROSITE" id="PS50014">
    <property type="entry name" value="BROMODOMAIN_2"/>
    <property type="match status" value="1"/>
</dbReference>
<dbReference type="PANTHER" id="PTHR47343:SF1">
    <property type="entry name" value="TRANSCRIPTIONAL ACTIVATOR SPT7"/>
    <property type="match status" value="1"/>
</dbReference>
<feature type="compositionally biased region" description="Acidic residues" evidence="7">
    <location>
        <begin position="1015"/>
        <end position="1027"/>
    </location>
</feature>
<keyword evidence="10" id="KW-1185">Reference proteome</keyword>
<dbReference type="InterPro" id="IPR036427">
    <property type="entry name" value="Bromodomain-like_sf"/>
</dbReference>
<dbReference type="AlphaFoldDB" id="A0A137P654"/>
<dbReference type="CDD" id="cd22927">
    <property type="entry name" value="HFD_SPT7"/>
    <property type="match status" value="1"/>
</dbReference>
<dbReference type="PROSITE" id="PS00633">
    <property type="entry name" value="BROMODOMAIN_1"/>
    <property type="match status" value="1"/>
</dbReference>
<dbReference type="PANTHER" id="PTHR47343">
    <property type="entry name" value="TRANSCRIPTIONAL ACTIVATOR SPT7"/>
    <property type="match status" value="1"/>
</dbReference>
<evidence type="ECO:0000256" key="3">
    <source>
        <dbReference type="ARBA" id="ARBA00023117"/>
    </source>
</evidence>
<evidence type="ECO:0000256" key="1">
    <source>
        <dbReference type="ARBA" id="ARBA00004123"/>
    </source>
</evidence>
<dbReference type="GO" id="GO:0005634">
    <property type="term" value="C:nucleus"/>
    <property type="evidence" value="ECO:0007669"/>
    <property type="project" value="UniProtKB-SubCell"/>
</dbReference>
<gene>
    <name evidence="9" type="ORF">CONCODRAFT_70669</name>
</gene>
<dbReference type="OrthoDB" id="21449at2759"/>
<dbReference type="Gene3D" id="1.20.920.10">
    <property type="entry name" value="Bromodomain-like"/>
    <property type="match status" value="1"/>
</dbReference>
<evidence type="ECO:0000256" key="7">
    <source>
        <dbReference type="SAM" id="MobiDB-lite"/>
    </source>
</evidence>
<organism evidence="9 10">
    <name type="scientific">Conidiobolus coronatus (strain ATCC 28846 / CBS 209.66 / NRRL 28638)</name>
    <name type="common">Delacroixia coronata</name>
    <dbReference type="NCBI Taxonomy" id="796925"/>
    <lineage>
        <taxon>Eukaryota</taxon>
        <taxon>Fungi</taxon>
        <taxon>Fungi incertae sedis</taxon>
        <taxon>Zoopagomycota</taxon>
        <taxon>Entomophthoromycotina</taxon>
        <taxon>Entomophthoromycetes</taxon>
        <taxon>Entomophthorales</taxon>
        <taxon>Ancylistaceae</taxon>
        <taxon>Conidiobolus</taxon>
    </lineage>
</organism>
<accession>A0A137P654</accession>
<dbReference type="GO" id="GO:0006325">
    <property type="term" value="P:chromatin organization"/>
    <property type="evidence" value="ECO:0007669"/>
    <property type="project" value="UniProtKB-ARBA"/>
</dbReference>
<dbReference type="GO" id="GO:0005198">
    <property type="term" value="F:structural molecule activity"/>
    <property type="evidence" value="ECO:0007669"/>
    <property type="project" value="TreeGrafter"/>
</dbReference>
<feature type="region of interest" description="Disordered" evidence="7">
    <location>
        <begin position="1"/>
        <end position="63"/>
    </location>
</feature>
<feature type="compositionally biased region" description="Basic and acidic residues" evidence="7">
    <location>
        <begin position="932"/>
        <end position="995"/>
    </location>
</feature>
<dbReference type="Pfam" id="PF07524">
    <property type="entry name" value="Bromo_TP"/>
    <property type="match status" value="1"/>
</dbReference>
<dbReference type="InterPro" id="IPR018359">
    <property type="entry name" value="Bromodomain_CS"/>
</dbReference>
<dbReference type="InterPro" id="IPR006565">
    <property type="entry name" value="BTP"/>
</dbReference>
<dbReference type="InterPro" id="IPR001487">
    <property type="entry name" value="Bromodomain"/>
</dbReference>
<name>A0A137P654_CONC2</name>
<dbReference type="SUPFAM" id="SSF47370">
    <property type="entry name" value="Bromodomain"/>
    <property type="match status" value="1"/>
</dbReference>
<dbReference type="Gene3D" id="1.10.20.10">
    <property type="entry name" value="Histone, subunit A"/>
    <property type="match status" value="1"/>
</dbReference>
<dbReference type="SMART" id="SM00297">
    <property type="entry name" value="BROMO"/>
    <property type="match status" value="1"/>
</dbReference>
<proteinExistence type="predicted"/>
<dbReference type="GO" id="GO:0000124">
    <property type="term" value="C:SAGA complex"/>
    <property type="evidence" value="ECO:0007669"/>
    <property type="project" value="InterPro"/>
</dbReference>
<reference evidence="9 10" key="1">
    <citation type="journal article" date="2015" name="Genome Biol. Evol.">
        <title>Phylogenomic analyses indicate that early fungi evolved digesting cell walls of algal ancestors of land plants.</title>
        <authorList>
            <person name="Chang Y."/>
            <person name="Wang S."/>
            <person name="Sekimoto S."/>
            <person name="Aerts A.L."/>
            <person name="Choi C."/>
            <person name="Clum A."/>
            <person name="LaButti K.M."/>
            <person name="Lindquist E.A."/>
            <person name="Yee Ngan C."/>
            <person name="Ohm R.A."/>
            <person name="Salamov A.A."/>
            <person name="Grigoriev I.V."/>
            <person name="Spatafora J.W."/>
            <person name="Berbee M.L."/>
        </authorList>
    </citation>
    <scope>NUCLEOTIDE SEQUENCE [LARGE SCALE GENOMIC DNA]</scope>
    <source>
        <strain evidence="9 10">NRRL 28638</strain>
    </source>
</reference>
<dbReference type="Pfam" id="PF00439">
    <property type="entry name" value="Bromodomain"/>
    <property type="match status" value="1"/>
</dbReference>
<dbReference type="EMBL" id="KQ964502">
    <property type="protein sequence ID" value="KXN70449.1"/>
    <property type="molecule type" value="Genomic_DNA"/>
</dbReference>
<feature type="compositionally biased region" description="Polar residues" evidence="7">
    <location>
        <begin position="49"/>
        <end position="61"/>
    </location>
</feature>
<dbReference type="InterPro" id="IPR037782">
    <property type="entry name" value="Spt7"/>
</dbReference>
<feature type="region of interest" description="Disordered" evidence="7">
    <location>
        <begin position="362"/>
        <end position="383"/>
    </location>
</feature>
<keyword evidence="2" id="KW-0805">Transcription regulation</keyword>
<feature type="region of interest" description="Disordered" evidence="7">
    <location>
        <begin position="925"/>
        <end position="1071"/>
    </location>
</feature>
<sequence length="1210" mass="136025">MFKTPAIQINSQKTFSKGLVEDDDYDDDSEEESEPKPSNLPANGILANGNHSNNTKEQQALNSESEENISFSFSKYEYFKFNPLKIPVNPVYQIFENNDFYDKYEDTQQLDKLKDELYIKSNQMNQLGNHTMNGDNGSGLPLSLNPDSFNSMPEFDDQSSGMKFLWSKICSNRRLTNLNDRELRNLLNEVKPNRGKWFSYEKPNQEKLYTAMETVWKTLNDSGENAKPFQFKVSKKDAPDYFRVIRNPMDFDTIHTKMKNLQYQSKQQFLDDIELIYSNCFQYNTQPNHYLRKCAAAMRKKTEQLSGSIPDIDLNVDDGNKSFLIPDDDDDGDRSVLFSDKGAATPRSNILSTLSANFNNHLEDDNVSTNGHNSDQKSNEDAQSQLNSLEMSIQRINQIDLSKGSVDEIMYHLLTRRLTKKMRVFLDHCIQDRVPDLTNFMTNWIHDNQNGLSKQYSITNINNSDHSELLDSEANYTEGLIIPYSFKSSLEGAIPKAKAIESDSRVFGVINSSCQTSSQNDNTISNEDPNNNELSTWFDPDSLSIGDVNLLKLFPELNPGPNVSELPIPQFLASGALADLDNASKPKFTYENYTKAKPLRHGYANSIFSNLEVLRKVRQLYNQVVMVRQFRAEEALQWLNQNNSEIISAQSEFKAPINISNESPFVDTPSARNLIQRFAITLLSHAGFEAAEPCALEAFTEIAADYITNIGKTLRTYLDNHCQKMSFEEIFMHTLYENGVPNLSCLENHYKYDVDKYGSRLKEVNRKLETALQNILTEPPDDLITDDGDLNLEQNEESFLSGGLGEITGDDFFGFKELGLGMMTVPTRLITGKKKQPVVQVQEVSVEPELEYPPCPPFSPIASPEKQIGLLKQYFEDKLTDPDPQARLEDEEVPSRSRYKLKVPPIGKAGLSQRKRIAEAAIITDQKRLKRRQESEIRTLKKQKTEEEKMARAQAKLEQKQQREKEKQKAAAAKAEAKKKAAEIQAEKKAVKEAGKATPTPASGAQPPESTPLEEVQEESPEPEEEFTSSTSASSVAAISQSEASDSATSSDEDENPSNQPNSKGYNPPLLKIKINLNRINNAISPSVSYDSHSKPKHASSKQHNSYKSSSSRPPKNYNSSNNAPYYDSTTSSSEMSASEETSSTSEDEFPASTQFSGHGSSKNHIGASGSRGYKAPPGANHTKNKYPSGQKVLGKRSGHSSNRDSKKRR</sequence>
<feature type="region of interest" description="Disordered" evidence="7">
    <location>
        <begin position="1085"/>
        <end position="1210"/>
    </location>
</feature>
<evidence type="ECO:0000256" key="6">
    <source>
        <dbReference type="PROSITE-ProRule" id="PRU00035"/>
    </source>
</evidence>
<evidence type="ECO:0000256" key="2">
    <source>
        <dbReference type="ARBA" id="ARBA00023015"/>
    </source>
</evidence>
<feature type="compositionally biased region" description="Low complexity" evidence="7">
    <location>
        <begin position="1028"/>
        <end position="1050"/>
    </location>
</feature>
<protein>
    <recommendedName>
        <fullName evidence="8">Bromo domain-containing protein</fullName>
    </recommendedName>
</protein>
<evidence type="ECO:0000313" key="9">
    <source>
        <dbReference type="EMBL" id="KXN70449.1"/>
    </source>
</evidence>
<feature type="compositionally biased region" description="Polar residues" evidence="7">
    <location>
        <begin position="1152"/>
        <end position="1164"/>
    </location>
</feature>
<feature type="compositionally biased region" description="Low complexity" evidence="7">
    <location>
        <begin position="1129"/>
        <end position="1145"/>
    </location>
</feature>
<dbReference type="InterPro" id="IPR009072">
    <property type="entry name" value="Histone-fold"/>
</dbReference>
<dbReference type="OMA" id="RHICHKI"/>
<feature type="compositionally biased region" description="Polar residues" evidence="7">
    <location>
        <begin position="1113"/>
        <end position="1124"/>
    </location>
</feature>
<dbReference type="GO" id="GO:0046695">
    <property type="term" value="C:SLIK (SAGA-like) complex"/>
    <property type="evidence" value="ECO:0007669"/>
    <property type="project" value="InterPro"/>
</dbReference>
<evidence type="ECO:0000256" key="4">
    <source>
        <dbReference type="ARBA" id="ARBA00023163"/>
    </source>
</evidence>
<evidence type="ECO:0000313" key="10">
    <source>
        <dbReference type="Proteomes" id="UP000070444"/>
    </source>
</evidence>
<dbReference type="STRING" id="796925.A0A137P654"/>
<comment type="subcellular location">
    <subcellularLocation>
        <location evidence="1">Nucleus</location>
    </subcellularLocation>
</comment>
<dbReference type="GO" id="GO:0046982">
    <property type="term" value="F:protein heterodimerization activity"/>
    <property type="evidence" value="ECO:0007669"/>
    <property type="project" value="InterPro"/>
</dbReference>
<dbReference type="PRINTS" id="PR00503">
    <property type="entry name" value="BROMODOMAIN"/>
</dbReference>
<evidence type="ECO:0000259" key="8">
    <source>
        <dbReference type="PROSITE" id="PS50014"/>
    </source>
</evidence>
<dbReference type="GO" id="GO:0006357">
    <property type="term" value="P:regulation of transcription by RNA polymerase II"/>
    <property type="evidence" value="ECO:0007669"/>
    <property type="project" value="TreeGrafter"/>
</dbReference>
<feature type="domain" description="Bromo" evidence="8">
    <location>
        <begin position="221"/>
        <end position="291"/>
    </location>
</feature>
<keyword evidence="4" id="KW-0804">Transcription</keyword>
<dbReference type="Proteomes" id="UP000070444">
    <property type="component" value="Unassembled WGS sequence"/>
</dbReference>
<evidence type="ECO:0000256" key="5">
    <source>
        <dbReference type="ARBA" id="ARBA00023242"/>
    </source>
</evidence>
<keyword evidence="5" id="KW-0539">Nucleus</keyword>
<feature type="compositionally biased region" description="Acidic residues" evidence="7">
    <location>
        <begin position="21"/>
        <end position="33"/>
    </location>
</feature>
<feature type="compositionally biased region" description="Low complexity" evidence="7">
    <location>
        <begin position="1102"/>
        <end position="1112"/>
    </location>
</feature>